<evidence type="ECO:0000259" key="1">
    <source>
        <dbReference type="Pfam" id="PF10545"/>
    </source>
</evidence>
<feature type="domain" description="MADF" evidence="1">
    <location>
        <begin position="17"/>
        <end position="56"/>
    </location>
</feature>
<name>A0A833WAF5_9HYME</name>
<accession>A0A833WAF5</accession>
<sequence>MVPTMPPDSHKISLKIIEAIKQHPVLYSAEVKGSSIKLQEFRQKVWKRISDELGLDPLKRYLKEHM</sequence>
<reference evidence="2" key="1">
    <citation type="submission" date="2019-11" db="EMBL/GenBank/DDBJ databases">
        <title>The nuclear and mitochondrial genomes of Frieseomelitta varia - a highly eusocial stingless bee (Meliponini) with a permanently sterile worker caste.</title>
        <authorList>
            <person name="Freitas F.C.P."/>
            <person name="Lourenco A.P."/>
            <person name="Nunes F.M.F."/>
            <person name="Paschoal A.R."/>
            <person name="Abreu F.C.P."/>
            <person name="Barbin F.O."/>
            <person name="Bataglia L."/>
            <person name="Cardoso-Junior C.A.M."/>
            <person name="Cervoni M.S."/>
            <person name="Silva S.R."/>
            <person name="Dalarmi F."/>
            <person name="Del Lama M.A."/>
            <person name="Depintor T.S."/>
            <person name="Ferreira K.M."/>
            <person name="Goria P.S."/>
            <person name="Jaskot M.C."/>
            <person name="Lago D.C."/>
            <person name="Luna-Lucena D."/>
            <person name="Moda L.M."/>
            <person name="Nascimento L."/>
            <person name="Pedrino M."/>
            <person name="Rabico F.O."/>
            <person name="Sanches F.C."/>
            <person name="Santos D.E."/>
            <person name="Santos C.G."/>
            <person name="Vieira J."/>
            <person name="Lopes T.F."/>
            <person name="Barchuk A.R."/>
            <person name="Hartfelder K."/>
            <person name="Simoes Z.L.P."/>
            <person name="Bitondi M.M.G."/>
            <person name="Pinheiro D.G."/>
        </authorList>
    </citation>
    <scope>NUCLEOTIDE SEQUENCE</scope>
    <source>
        <strain evidence="2">USP_RPSP 00005682</strain>
        <tissue evidence="2">Whole individual</tissue>
    </source>
</reference>
<proteinExistence type="predicted"/>
<dbReference type="Proteomes" id="UP000655588">
    <property type="component" value="Unassembled WGS sequence"/>
</dbReference>
<dbReference type="Pfam" id="PF10545">
    <property type="entry name" value="MADF_DNA_bdg"/>
    <property type="match status" value="1"/>
</dbReference>
<evidence type="ECO:0000313" key="2">
    <source>
        <dbReference type="EMBL" id="KAF3430047.1"/>
    </source>
</evidence>
<dbReference type="AlphaFoldDB" id="A0A833WAF5"/>
<organism evidence="2 3">
    <name type="scientific">Frieseomelitta varia</name>
    <dbReference type="NCBI Taxonomy" id="561572"/>
    <lineage>
        <taxon>Eukaryota</taxon>
        <taxon>Metazoa</taxon>
        <taxon>Ecdysozoa</taxon>
        <taxon>Arthropoda</taxon>
        <taxon>Hexapoda</taxon>
        <taxon>Insecta</taxon>
        <taxon>Pterygota</taxon>
        <taxon>Neoptera</taxon>
        <taxon>Endopterygota</taxon>
        <taxon>Hymenoptera</taxon>
        <taxon>Apocrita</taxon>
        <taxon>Aculeata</taxon>
        <taxon>Apoidea</taxon>
        <taxon>Anthophila</taxon>
        <taxon>Apidae</taxon>
        <taxon>Frieseomelitta</taxon>
    </lineage>
</organism>
<keyword evidence="3" id="KW-1185">Reference proteome</keyword>
<gene>
    <name evidence="2" type="ORF">E2986_11667</name>
</gene>
<protein>
    <recommendedName>
        <fullName evidence="1">MADF domain-containing protein</fullName>
    </recommendedName>
</protein>
<dbReference type="InterPro" id="IPR006578">
    <property type="entry name" value="MADF-dom"/>
</dbReference>
<dbReference type="EMBL" id="WNWW01000131">
    <property type="protein sequence ID" value="KAF3430047.1"/>
    <property type="molecule type" value="Genomic_DNA"/>
</dbReference>
<comment type="caution">
    <text evidence="2">The sequence shown here is derived from an EMBL/GenBank/DDBJ whole genome shotgun (WGS) entry which is preliminary data.</text>
</comment>
<evidence type="ECO:0000313" key="3">
    <source>
        <dbReference type="Proteomes" id="UP000655588"/>
    </source>
</evidence>